<proteinExistence type="predicted"/>
<dbReference type="EMBL" id="KV419428">
    <property type="protein sequence ID" value="KZS89415.1"/>
    <property type="molecule type" value="Genomic_DNA"/>
</dbReference>
<gene>
    <name evidence="1" type="ORF">SISNIDRAFT_469434</name>
</gene>
<keyword evidence="2" id="KW-1185">Reference proteome</keyword>
<protein>
    <submittedName>
        <fullName evidence="1">Uncharacterized protein</fullName>
    </submittedName>
</protein>
<evidence type="ECO:0000313" key="1">
    <source>
        <dbReference type="EMBL" id="KZS89415.1"/>
    </source>
</evidence>
<dbReference type="AlphaFoldDB" id="A0A164Q809"/>
<dbReference type="Proteomes" id="UP000076722">
    <property type="component" value="Unassembled WGS sequence"/>
</dbReference>
<reference evidence="1 2" key="1">
    <citation type="journal article" date="2016" name="Mol. Biol. Evol.">
        <title>Comparative Genomics of Early-Diverging Mushroom-Forming Fungi Provides Insights into the Origins of Lignocellulose Decay Capabilities.</title>
        <authorList>
            <person name="Nagy L.G."/>
            <person name="Riley R."/>
            <person name="Tritt A."/>
            <person name="Adam C."/>
            <person name="Daum C."/>
            <person name="Floudas D."/>
            <person name="Sun H."/>
            <person name="Yadav J.S."/>
            <person name="Pangilinan J."/>
            <person name="Larsson K.H."/>
            <person name="Matsuura K."/>
            <person name="Barry K."/>
            <person name="Labutti K."/>
            <person name="Kuo R."/>
            <person name="Ohm R.A."/>
            <person name="Bhattacharya S.S."/>
            <person name="Shirouzu T."/>
            <person name="Yoshinaga Y."/>
            <person name="Martin F.M."/>
            <person name="Grigoriev I.V."/>
            <person name="Hibbett D.S."/>
        </authorList>
    </citation>
    <scope>NUCLEOTIDE SEQUENCE [LARGE SCALE GENOMIC DNA]</scope>
    <source>
        <strain evidence="1 2">HHB9708</strain>
    </source>
</reference>
<name>A0A164Q809_9AGAM</name>
<sequence>MIPFSTNCWEVHPRQPLLVSSPQALAALRIQSISLYDYNPGRSVVGVRLCGAPENQSGSASDGWANLTHLEVGKTESVSINVEICHAEGPIAFAVDGPNPIHIIGTWITLQDGMTSILEQNLLPVSQLAPIQLRTQSQSASPHIHQDQTHLSEVRSVGTRRIVDGVKCIVSKTGDLRGGTPRDGQWVHVTMTTYYSKQKMVDKQNLVFKLTRDWTSEEAHISSIVSTMHKGEALIVKSPGPRVCRYQAQTGLTTGSSINMIICLHEFGDNRIDIGLRRRRQRQAFQVRKSIKKQRRPQFH</sequence>
<evidence type="ECO:0000313" key="2">
    <source>
        <dbReference type="Proteomes" id="UP000076722"/>
    </source>
</evidence>
<accession>A0A164Q809</accession>
<organism evidence="1 2">
    <name type="scientific">Sistotremastrum niveocremeum HHB9708</name>
    <dbReference type="NCBI Taxonomy" id="1314777"/>
    <lineage>
        <taxon>Eukaryota</taxon>
        <taxon>Fungi</taxon>
        <taxon>Dikarya</taxon>
        <taxon>Basidiomycota</taxon>
        <taxon>Agaricomycotina</taxon>
        <taxon>Agaricomycetes</taxon>
        <taxon>Sistotremastrales</taxon>
        <taxon>Sistotremastraceae</taxon>
        <taxon>Sertulicium</taxon>
        <taxon>Sertulicium niveocremeum</taxon>
    </lineage>
</organism>